<comment type="caution">
    <text evidence="1">The sequence shown here is derived from an EMBL/GenBank/DDBJ whole genome shotgun (WGS) entry which is preliminary data.</text>
</comment>
<reference evidence="1 2" key="1">
    <citation type="submission" date="2018-12" db="EMBL/GenBank/DDBJ databases">
        <title>Draft genome sequences of Mycolicibacterium peregrinum isolated from a pig with lymphadenitis and from soil on the same Japanese pig farm.</title>
        <authorList>
            <person name="Komatsu T."/>
            <person name="Ohya K."/>
            <person name="Sawai K."/>
            <person name="Odoi J.O."/>
            <person name="Otsu K."/>
            <person name="Ota A."/>
            <person name="Ito T."/>
            <person name="Kawai M."/>
            <person name="Maruyama F."/>
        </authorList>
    </citation>
    <scope>NUCLEOTIDE SEQUENCE [LARGE SCALE GENOMIC DNA]</scope>
    <source>
        <strain evidence="1 2">138</strain>
    </source>
</reference>
<protein>
    <submittedName>
        <fullName evidence="1">Uncharacterized protein</fullName>
    </submittedName>
</protein>
<name>A0A4Z0HSQ5_MYCPR</name>
<keyword evidence="2" id="KW-1185">Reference proteome</keyword>
<evidence type="ECO:0000313" key="2">
    <source>
        <dbReference type="Proteomes" id="UP000297792"/>
    </source>
</evidence>
<accession>A0A4Z0HSQ5</accession>
<proteinExistence type="predicted"/>
<evidence type="ECO:0000313" key="1">
    <source>
        <dbReference type="EMBL" id="TGB44242.1"/>
    </source>
</evidence>
<sequence length="149" mass="16446">MLLFVAGCGASTDTAGPTGISATSNVTPDAEMEQWEKSFWPVHARLSVTLGLVGRASLDFDVAATHRACRELDDASQMLSDVLPSPDRIVDRDLISTVDHFREVWRQCLQLNPITEAGFVEIRPHIDQAVDGLNKAVRRLDKLRQSGKF</sequence>
<gene>
    <name evidence="1" type="ORF">EJD98_10315</name>
</gene>
<dbReference type="AlphaFoldDB" id="A0A4Z0HSQ5"/>
<organism evidence="1 2">
    <name type="scientific">Mycolicibacterium peregrinum</name>
    <name type="common">Mycobacterium peregrinum</name>
    <dbReference type="NCBI Taxonomy" id="43304"/>
    <lineage>
        <taxon>Bacteria</taxon>
        <taxon>Bacillati</taxon>
        <taxon>Actinomycetota</taxon>
        <taxon>Actinomycetes</taxon>
        <taxon>Mycobacteriales</taxon>
        <taxon>Mycobacteriaceae</taxon>
        <taxon>Mycolicibacterium</taxon>
    </lineage>
</organism>
<dbReference type="RefSeq" id="WP_135359723.1">
    <property type="nucleotide sequence ID" value="NZ_RWJZ01000003.1"/>
</dbReference>
<dbReference type="Proteomes" id="UP000297792">
    <property type="component" value="Unassembled WGS sequence"/>
</dbReference>
<dbReference type="EMBL" id="RWKA01000004">
    <property type="protein sequence ID" value="TGB44242.1"/>
    <property type="molecule type" value="Genomic_DNA"/>
</dbReference>